<evidence type="ECO:0000313" key="2">
    <source>
        <dbReference type="Proteomes" id="UP000694941"/>
    </source>
</evidence>
<proteinExistence type="predicted"/>
<evidence type="ECO:0000256" key="1">
    <source>
        <dbReference type="SAM" id="MobiDB-lite"/>
    </source>
</evidence>
<sequence length="859" mass="93703">MYATEIERNIAEDSDKPEWLKELIMKKGTSGRASSSLVKLVDRNRAASSSEPLKQSTQESKCEGTKAATQVIHPSKTETSSVNTPGSLNTCSNVLATSRVLTFHRAGGGTVPGTEESVPAKVVGVFDVPVSASSSGLFSSGRSPVSSSMHHNLVVGHGHTLTSDFRTPLVARRPASDKMGEDYTTIVSEHGDVNGSTFERSKINSPTSSSTFSDLSHNQPSSSDESEQELEYGPGIVDKLKSRFISISLREKPGRANGALRRYSSMENLLDKDTSMFQVTGLSTLERPLDAGSRANGNLPMFFSNMKKVKSMETLLFESEKTRKHNVFSVTSQPVLRITNQKAIKRPRPNCPQSMLINEDVVIIENNVNTEGSNNNLPSWGKVFKRRDVNRQTSTMSITDDELPKPDTVRNYKRLFEPLDKKSTPQSNVRRKPPVVRAIATFSGSKFTNTIANSGTQETEIAQQISKQQDSGESVLSQQDGVESSCNIKHAKNSAKGLLTNGNQSQVQVDDICQKTEVTQQQTHYTELHNNREENGTEHALNIFGSENVNMTFESQQNYKENNVEKGSDPEVRFVPSGTFTSEVSSTVNPPLQQKLNEKPVANIKPIPKSNQSASVHSSKENLPISHVISTKIDKRKMVPGELEGKLINESVGSEYSNTSIVAKQKQTPVTDIEAGDVPKPNALLGNKKPWQKPPASTSSVVFDFRGKSVKTNVALTPAPFGCKPIKVAKKVRVDGKESKNGIVNGMVTDGSDVNDFEDEDFEFEDQGLSADLPHPSGIVFEGENVIIGKGALLTVKNKKLNIQFDDNATSTFEYPSETCLPSPTISDSSSPSCSPTDELQREVVQTQEPKSSLTYGAG</sequence>
<feature type="non-terminal residue" evidence="3">
    <location>
        <position position="859"/>
    </location>
</feature>
<dbReference type="RefSeq" id="XP_013777256.1">
    <property type="nucleotide sequence ID" value="XM_013921802.2"/>
</dbReference>
<accession>A0ABM1B905</accession>
<dbReference type="GeneID" id="106461936"/>
<feature type="compositionally biased region" description="Low complexity" evidence="1">
    <location>
        <begin position="203"/>
        <end position="216"/>
    </location>
</feature>
<protein>
    <submittedName>
        <fullName evidence="3">Uncharacterized protein LOC106461936</fullName>
    </submittedName>
</protein>
<reference evidence="3" key="1">
    <citation type="submission" date="2025-08" db="UniProtKB">
        <authorList>
            <consortium name="RefSeq"/>
        </authorList>
    </citation>
    <scope>IDENTIFICATION</scope>
    <source>
        <tissue evidence="3">Muscle</tissue>
    </source>
</reference>
<organism evidence="2 3">
    <name type="scientific">Limulus polyphemus</name>
    <name type="common">Atlantic horseshoe crab</name>
    <dbReference type="NCBI Taxonomy" id="6850"/>
    <lineage>
        <taxon>Eukaryota</taxon>
        <taxon>Metazoa</taxon>
        <taxon>Ecdysozoa</taxon>
        <taxon>Arthropoda</taxon>
        <taxon>Chelicerata</taxon>
        <taxon>Merostomata</taxon>
        <taxon>Xiphosura</taxon>
        <taxon>Limulidae</taxon>
        <taxon>Limulus</taxon>
    </lineage>
</organism>
<evidence type="ECO:0000313" key="3">
    <source>
        <dbReference type="RefSeq" id="XP_013777256.1"/>
    </source>
</evidence>
<keyword evidence="2" id="KW-1185">Reference proteome</keyword>
<feature type="compositionally biased region" description="Polar residues" evidence="1">
    <location>
        <begin position="844"/>
        <end position="859"/>
    </location>
</feature>
<name>A0ABM1B905_LIMPO</name>
<feature type="compositionally biased region" description="Polar residues" evidence="1">
    <location>
        <begin position="46"/>
        <end position="59"/>
    </location>
</feature>
<dbReference type="Proteomes" id="UP000694941">
    <property type="component" value="Unplaced"/>
</dbReference>
<gene>
    <name evidence="3" type="primary">LOC106461936</name>
</gene>
<feature type="compositionally biased region" description="Low complexity" evidence="1">
    <location>
        <begin position="822"/>
        <end position="836"/>
    </location>
</feature>
<feature type="region of interest" description="Disordered" evidence="1">
    <location>
        <begin position="43"/>
        <end position="70"/>
    </location>
</feature>
<feature type="region of interest" description="Disordered" evidence="1">
    <location>
        <begin position="187"/>
        <end position="233"/>
    </location>
</feature>
<feature type="region of interest" description="Disordered" evidence="1">
    <location>
        <begin position="819"/>
        <end position="859"/>
    </location>
</feature>